<organism evidence="1">
    <name type="scientific">uncultured Caudovirales phage</name>
    <dbReference type="NCBI Taxonomy" id="2100421"/>
    <lineage>
        <taxon>Viruses</taxon>
        <taxon>Duplodnaviria</taxon>
        <taxon>Heunggongvirae</taxon>
        <taxon>Uroviricota</taxon>
        <taxon>Caudoviricetes</taxon>
        <taxon>Peduoviridae</taxon>
        <taxon>Maltschvirus</taxon>
        <taxon>Maltschvirus maltsch</taxon>
    </lineage>
</organism>
<reference evidence="1" key="1">
    <citation type="submission" date="2020-04" db="EMBL/GenBank/DDBJ databases">
        <authorList>
            <person name="Chiriac C."/>
            <person name="Salcher M."/>
            <person name="Ghai R."/>
            <person name="Kavagutti S V."/>
        </authorList>
    </citation>
    <scope>NUCLEOTIDE SEQUENCE</scope>
</reference>
<proteinExistence type="predicted"/>
<name>A0A6J5KR29_9CAUD</name>
<accession>A0A6J5KR29</accession>
<gene>
    <name evidence="1" type="ORF">UFOVP46_81</name>
</gene>
<protein>
    <submittedName>
        <fullName evidence="1">Uncharacterized protein</fullName>
    </submittedName>
</protein>
<dbReference type="EMBL" id="LR796174">
    <property type="protein sequence ID" value="CAB4123722.1"/>
    <property type="molecule type" value="Genomic_DNA"/>
</dbReference>
<evidence type="ECO:0000313" key="1">
    <source>
        <dbReference type="EMBL" id="CAB4123722.1"/>
    </source>
</evidence>
<sequence length="113" mass="12688">MSAKSASKSVLSTKSCVEYADTIPVLVTTCSKPGKSSSTMNDRKEIQLLVKQATKQGWIVSRTGSDHIKWLPPNGMEMIISSSSPSDYRTIRWLKRDLRVRGFIEVTKQKGRR</sequence>